<accession>A0ABS6Q1J3</accession>
<organism evidence="1 2">
    <name type="scientific">Pseudomonas farris</name>
    <dbReference type="NCBI Taxonomy" id="2841207"/>
    <lineage>
        <taxon>Bacteria</taxon>
        <taxon>Pseudomonadati</taxon>
        <taxon>Pseudomonadota</taxon>
        <taxon>Gammaproteobacteria</taxon>
        <taxon>Pseudomonadales</taxon>
        <taxon>Pseudomonadaceae</taxon>
        <taxon>Pseudomonas</taxon>
    </lineage>
</organism>
<name>A0ABS6Q1J3_9PSED</name>
<dbReference type="Proteomes" id="UP000886900">
    <property type="component" value="Unassembled WGS sequence"/>
</dbReference>
<dbReference type="EMBL" id="JAHSTV010000013">
    <property type="protein sequence ID" value="MBV4466575.1"/>
    <property type="molecule type" value="Genomic_DNA"/>
</dbReference>
<protein>
    <submittedName>
        <fullName evidence="1">Uncharacterized protein</fullName>
    </submittedName>
</protein>
<gene>
    <name evidence="1" type="ORF">KVG95_24995</name>
</gene>
<sequence length="87" mass="9051">MASQQLSYNGEFGRINVAKLLGEAGKALKTDPRIVGFPHLVIEQRSADNPNCHQMPGGLGVNVGQCVSLRIAAALVLCLHGIALSGG</sequence>
<evidence type="ECO:0000313" key="1">
    <source>
        <dbReference type="EMBL" id="MBV4466575.1"/>
    </source>
</evidence>
<evidence type="ECO:0000313" key="2">
    <source>
        <dbReference type="Proteomes" id="UP000886900"/>
    </source>
</evidence>
<reference evidence="1" key="1">
    <citation type="submission" date="2021-06" db="EMBL/GenBank/DDBJ databases">
        <title>Updating the genus Pseudomonas: Description of 43 new species and partition of the Pseudomonas putida group.</title>
        <authorList>
            <person name="Girard L."/>
            <person name="Lood C."/>
            <person name="Vandamme P."/>
            <person name="Rokni-Zadeh H."/>
            <person name="Van Noort V."/>
            <person name="Hofte M."/>
            <person name="Lavigne R."/>
            <person name="De Mot R."/>
        </authorList>
    </citation>
    <scope>NUCLEOTIDE SEQUENCE</scope>
    <source>
        <strain evidence="1">SWRI79</strain>
    </source>
</reference>
<proteinExistence type="predicted"/>
<comment type="caution">
    <text evidence="1">The sequence shown here is derived from an EMBL/GenBank/DDBJ whole genome shotgun (WGS) entry which is preliminary data.</text>
</comment>
<dbReference type="RefSeq" id="WP_217858293.1">
    <property type="nucleotide sequence ID" value="NZ_JAHSTV010000013.1"/>
</dbReference>
<keyword evidence="2" id="KW-1185">Reference proteome</keyword>